<evidence type="ECO:0000256" key="4">
    <source>
        <dbReference type="ARBA" id="ARBA00020831"/>
    </source>
</evidence>
<comment type="similarity">
    <text evidence="3 14">Belongs to the PIGG/PIGN/PIGO family. PIGN subfamily.</text>
</comment>
<evidence type="ECO:0000256" key="3">
    <source>
        <dbReference type="ARBA" id="ARBA00008400"/>
    </source>
</evidence>
<feature type="transmembrane region" description="Helical" evidence="14">
    <location>
        <begin position="880"/>
        <end position="900"/>
    </location>
</feature>
<reference evidence="16 17" key="1">
    <citation type="submission" date="2017-03" db="EMBL/GenBank/DDBJ databases">
        <title>Genomes of endolithic fungi from Antarctica.</title>
        <authorList>
            <person name="Coleine C."/>
            <person name="Masonjones S."/>
            <person name="Stajich J.E."/>
        </authorList>
    </citation>
    <scope>NUCLEOTIDE SEQUENCE [LARGE SCALE GENOMIC DNA]</scope>
    <source>
        <strain evidence="16 17">CCFEE 6315</strain>
    </source>
</reference>
<evidence type="ECO:0000256" key="5">
    <source>
        <dbReference type="ARBA" id="ARBA00022502"/>
    </source>
</evidence>
<dbReference type="InterPro" id="IPR017850">
    <property type="entry name" value="Alkaline_phosphatase_core_sf"/>
</dbReference>
<dbReference type="AlphaFoldDB" id="A0A4U0TJW7"/>
<dbReference type="Gene3D" id="3.40.720.10">
    <property type="entry name" value="Alkaline Phosphatase, subunit A"/>
    <property type="match status" value="1"/>
</dbReference>
<comment type="caution">
    <text evidence="16">The sequence shown here is derived from an EMBL/GenBank/DDBJ whole genome shotgun (WGS) entry which is preliminary data.</text>
</comment>
<keyword evidence="10 14" id="KW-0472">Membrane</keyword>
<dbReference type="Proteomes" id="UP000308549">
    <property type="component" value="Unassembled WGS sequence"/>
</dbReference>
<dbReference type="GO" id="GO:0005789">
    <property type="term" value="C:endoplasmic reticulum membrane"/>
    <property type="evidence" value="ECO:0007669"/>
    <property type="project" value="UniProtKB-SubCell"/>
</dbReference>
<accession>A0A4U0TJW7</accession>
<dbReference type="GO" id="GO:0071555">
    <property type="term" value="P:cell wall organization"/>
    <property type="evidence" value="ECO:0007669"/>
    <property type="project" value="UniProtKB-KW"/>
</dbReference>
<feature type="transmembrane region" description="Helical" evidence="14">
    <location>
        <begin position="719"/>
        <end position="737"/>
    </location>
</feature>
<dbReference type="OrthoDB" id="2748310at2759"/>
<dbReference type="InterPro" id="IPR037671">
    <property type="entry name" value="PIGN_N"/>
</dbReference>
<keyword evidence="17" id="KW-1185">Reference proteome</keyword>
<evidence type="ECO:0000256" key="9">
    <source>
        <dbReference type="ARBA" id="ARBA00022989"/>
    </source>
</evidence>
<dbReference type="InterPro" id="IPR017852">
    <property type="entry name" value="GPI_EtnP_transferase_1_C"/>
</dbReference>
<keyword evidence="5 14" id="KW-0337">GPI-anchor biosynthesis</keyword>
<organism evidence="16 17">
    <name type="scientific">Salinomyces thailandicus</name>
    <dbReference type="NCBI Taxonomy" id="706561"/>
    <lineage>
        <taxon>Eukaryota</taxon>
        <taxon>Fungi</taxon>
        <taxon>Dikarya</taxon>
        <taxon>Ascomycota</taxon>
        <taxon>Pezizomycotina</taxon>
        <taxon>Dothideomycetes</taxon>
        <taxon>Dothideomycetidae</taxon>
        <taxon>Mycosphaerellales</taxon>
        <taxon>Teratosphaeriaceae</taxon>
        <taxon>Salinomyces</taxon>
    </lineage>
</organism>
<keyword evidence="12" id="KW-0961">Cell wall biogenesis/degradation</keyword>
<evidence type="ECO:0000256" key="8">
    <source>
        <dbReference type="ARBA" id="ARBA00022824"/>
    </source>
</evidence>
<evidence type="ECO:0000256" key="10">
    <source>
        <dbReference type="ARBA" id="ARBA00023136"/>
    </source>
</evidence>
<feature type="transmembrane region" description="Helical" evidence="14">
    <location>
        <begin position="611"/>
        <end position="632"/>
    </location>
</feature>
<feature type="transmembrane region" description="Helical" evidence="14">
    <location>
        <begin position="944"/>
        <end position="964"/>
    </location>
</feature>
<protein>
    <recommendedName>
        <fullName evidence="4 14">GPI ethanolamine phosphate transferase 1</fullName>
        <ecNumber evidence="14">2.-.-.-</ecNumber>
    </recommendedName>
</protein>
<feature type="transmembrane region" description="Helical" evidence="14">
    <location>
        <begin position="461"/>
        <end position="487"/>
    </location>
</feature>
<feature type="transmembrane region" description="Helical" evidence="14">
    <location>
        <begin position="522"/>
        <end position="540"/>
    </location>
</feature>
<evidence type="ECO:0000256" key="7">
    <source>
        <dbReference type="ARBA" id="ARBA00022692"/>
    </source>
</evidence>
<sequence>MARLGRLGFMAFAVVFHVVYIFSIFDVYFRSPIVSGMRAYGVEGTKAPAKRLVLYVGDGLRADKAFQSFPDPSPNAANDPSAHELRHLAPFLRSKVLHEGTFGVSHTRVPTESRPGHVALIAGLYEDVSSVTTGWKLNPVNFDSVFNRSRHTWSWGSPDILPMFSTGAVPGRVTDKTYGHEFEDFSKDATELDFWVFDHVKRLFKDAETNATLDAQLRQDKLVFFLHLLGLDTTGHAYRPYSREYLHNIKIVDEGVQEITKIIDEFYGDDETAYVFTADHGMSDWGSHGDGHPDNTRTPLIAWGSGVAKPRSVTEGVAPGHEDGFSHDWQLDTVQRHDVAQADVATLMAYLAGLEFPVNSVGELPLQYLSAGDDEKAKAMLVNAKQILEMYHVKEESKRSTTLRFKPYWRFASANQTTESRLAQVDKTIRDHRYQKAIQASDELIKLGVEGLRYLQTYDWLFLRALVTAGYIGWVAFAFTTAVDSYMLGGKVDASRTPGSIVVFSAVLVGLYSFLFVQSSPLTYYLYAFFPVMFWEEVFVRRQALIEGRKKLFADFTQQDAFKLAINIVVYTGLLEIMVQSYYHREIYTVVYLAAAVWPLFYGMDFFQANWLLCATWALGCTSMSIFTLLPANKIENPNLILLGGSLILILGLLYITFEKSLLASTAPSSAGLAAPKADGLSRTILGVQVGLVALAMFVTQSSVMSLQAKRGLPLGTQMVGWFTLVASLLVPFLHALQPQDHYVHRLAVIFLAFGPLFIILTISYEGLFYFAIAITLVSWVRLEHRIHRRFSNTPSDAHSSSLEFTNPLEPALSAASDREAALRTGDYRSLTLADARICLFFLYLLQSAFFSTGNIASISSFSLDAVYRLIPVFDPFSQGALLLLKLLAPFALVSANLGILTKRLRLQGGSLFAVVMGIGDYLTLRFFWEVRDEGSWLEIGESISMFVIASTLCVFVAGLEALSEVFVRGVEFRDAAPLRASGVAVGNGALNGAAKNGGLAKSAGGKVT</sequence>
<gene>
    <name evidence="16" type="ORF">B0A50_08435</name>
</gene>
<name>A0A4U0TJW7_9PEZI</name>
<evidence type="ECO:0000256" key="2">
    <source>
        <dbReference type="ARBA" id="ARBA00004687"/>
    </source>
</evidence>
<dbReference type="Pfam" id="PF01663">
    <property type="entry name" value="Phosphodiest"/>
    <property type="match status" value="1"/>
</dbReference>
<dbReference type="EMBL" id="NAJL01000086">
    <property type="protein sequence ID" value="TKA22056.1"/>
    <property type="molecule type" value="Genomic_DNA"/>
</dbReference>
<keyword evidence="9 14" id="KW-1133">Transmembrane helix</keyword>
<feature type="transmembrane region" description="Helical" evidence="14">
    <location>
        <begin position="561"/>
        <end position="581"/>
    </location>
</feature>
<dbReference type="EC" id="2.-.-.-" evidence="14"/>
<keyword evidence="11" id="KW-0325">Glycoprotein</keyword>
<comment type="subcellular location">
    <subcellularLocation>
        <location evidence="1 14">Endoplasmic reticulum membrane</location>
        <topology evidence="1 14">Multi-pass membrane protein</topology>
    </subcellularLocation>
</comment>
<comment type="pathway">
    <text evidence="2 14">Glycolipid biosynthesis; glycosylphosphatidylinositol-anchor biosynthesis.</text>
</comment>
<evidence type="ECO:0000256" key="12">
    <source>
        <dbReference type="ARBA" id="ARBA00023316"/>
    </source>
</evidence>
<feature type="transmembrane region" description="Helical" evidence="14">
    <location>
        <begin position="838"/>
        <end position="860"/>
    </location>
</feature>
<feature type="transmembrane region" description="Helical" evidence="14">
    <location>
        <begin position="680"/>
        <end position="699"/>
    </location>
</feature>
<keyword evidence="6 14" id="KW-0808">Transferase</keyword>
<evidence type="ECO:0000256" key="11">
    <source>
        <dbReference type="ARBA" id="ARBA00023180"/>
    </source>
</evidence>
<dbReference type="UniPathway" id="UPA00196"/>
<dbReference type="PANTHER" id="PTHR12250:SF0">
    <property type="entry name" value="GPI ETHANOLAMINE PHOSPHATE TRANSFERASE 1"/>
    <property type="match status" value="1"/>
</dbReference>
<dbReference type="CDD" id="cd16020">
    <property type="entry name" value="GPI_EPT_1"/>
    <property type="match status" value="1"/>
</dbReference>
<dbReference type="GO" id="GO:0006506">
    <property type="term" value="P:GPI anchor biosynthetic process"/>
    <property type="evidence" value="ECO:0007669"/>
    <property type="project" value="UniProtKB-UniPathway"/>
</dbReference>
<dbReference type="Pfam" id="PF04987">
    <property type="entry name" value="PigN"/>
    <property type="match status" value="1"/>
</dbReference>
<feature type="transmembrane region" description="Helical" evidence="14">
    <location>
        <begin position="499"/>
        <end position="516"/>
    </location>
</feature>
<comment type="function">
    <text evidence="13 14">Ethanolamine phosphate transferase involved in glycosylphosphatidylinositol-anchor biosynthesis. Transfers ethanolamine phosphate to the first alpha-1,4-linked mannose of the glycosylphosphatidylinositol precursor of GPI-anchor.</text>
</comment>
<evidence type="ECO:0000259" key="15">
    <source>
        <dbReference type="Pfam" id="PF04987"/>
    </source>
</evidence>
<evidence type="ECO:0000256" key="1">
    <source>
        <dbReference type="ARBA" id="ARBA00004477"/>
    </source>
</evidence>
<feature type="transmembrane region" description="Helical" evidence="14">
    <location>
        <begin position="638"/>
        <end position="659"/>
    </location>
</feature>
<dbReference type="PANTHER" id="PTHR12250">
    <property type="entry name" value="PHOSPHATIDYLINOSITOL GLYCAN, CLASS N"/>
    <property type="match status" value="1"/>
</dbReference>
<feature type="transmembrane region" description="Helical" evidence="14">
    <location>
        <begin position="7"/>
        <end position="29"/>
    </location>
</feature>
<feature type="transmembrane region" description="Helical" evidence="14">
    <location>
        <begin position="912"/>
        <end position="929"/>
    </location>
</feature>
<evidence type="ECO:0000256" key="6">
    <source>
        <dbReference type="ARBA" id="ARBA00022679"/>
    </source>
</evidence>
<dbReference type="GO" id="GO:0051377">
    <property type="term" value="F:mannose-ethanolamine phosphotransferase activity"/>
    <property type="evidence" value="ECO:0007669"/>
    <property type="project" value="UniProtKB-UniRule"/>
</dbReference>
<feature type="domain" description="GPI ethanolamine phosphate transferase 1 C-terminal" evidence="15">
    <location>
        <begin position="450"/>
        <end position="936"/>
    </location>
</feature>
<evidence type="ECO:0000313" key="17">
    <source>
        <dbReference type="Proteomes" id="UP000308549"/>
    </source>
</evidence>
<dbReference type="FunFam" id="3.40.720.10:FF:000015">
    <property type="entry name" value="GPI ethanolamine phosphate transferase 1"/>
    <property type="match status" value="1"/>
</dbReference>
<dbReference type="InterPro" id="IPR002591">
    <property type="entry name" value="Phosphodiest/P_Trfase"/>
</dbReference>
<proteinExistence type="inferred from homology"/>
<dbReference type="SUPFAM" id="SSF53649">
    <property type="entry name" value="Alkaline phosphatase-like"/>
    <property type="match status" value="1"/>
</dbReference>
<evidence type="ECO:0000256" key="13">
    <source>
        <dbReference type="ARBA" id="ARBA00024850"/>
    </source>
</evidence>
<evidence type="ECO:0000313" key="16">
    <source>
        <dbReference type="EMBL" id="TKA22056.1"/>
    </source>
</evidence>
<feature type="transmembrane region" description="Helical" evidence="14">
    <location>
        <begin position="744"/>
        <end position="761"/>
    </location>
</feature>
<keyword evidence="8 14" id="KW-0256">Endoplasmic reticulum</keyword>
<keyword evidence="7 14" id="KW-0812">Transmembrane</keyword>
<dbReference type="InterPro" id="IPR007070">
    <property type="entry name" value="GPI_EtnP_transferase_1"/>
</dbReference>
<evidence type="ECO:0000256" key="14">
    <source>
        <dbReference type="RuleBase" id="RU367138"/>
    </source>
</evidence>